<evidence type="ECO:0000313" key="3">
    <source>
        <dbReference type="Proteomes" id="UP000322080"/>
    </source>
</evidence>
<evidence type="ECO:0000256" key="1">
    <source>
        <dbReference type="SAM" id="Phobius"/>
    </source>
</evidence>
<feature type="transmembrane region" description="Helical" evidence="1">
    <location>
        <begin position="215"/>
        <end position="241"/>
    </location>
</feature>
<dbReference type="EMBL" id="VSIY01000003">
    <property type="protein sequence ID" value="TYB83351.1"/>
    <property type="molecule type" value="Genomic_DNA"/>
</dbReference>
<keyword evidence="1" id="KW-0812">Transmembrane</keyword>
<feature type="transmembrane region" description="Helical" evidence="1">
    <location>
        <begin position="247"/>
        <end position="266"/>
    </location>
</feature>
<reference evidence="2 3" key="1">
    <citation type="submission" date="2019-08" db="EMBL/GenBank/DDBJ databases">
        <title>Identification of a novel species of the genus Boseongicola.</title>
        <authorList>
            <person name="Zhang X.-Q."/>
        </authorList>
    </citation>
    <scope>NUCLEOTIDE SEQUENCE [LARGE SCALE GENOMIC DNA]</scope>
    <source>
        <strain evidence="2 3">HY14</strain>
    </source>
</reference>
<name>A0A5D0RS53_9RHOB</name>
<feature type="transmembrane region" description="Helical" evidence="1">
    <location>
        <begin position="60"/>
        <end position="79"/>
    </location>
</feature>
<dbReference type="RefSeq" id="WP_148376441.1">
    <property type="nucleotide sequence ID" value="NZ_VSIY01000003.1"/>
</dbReference>
<proteinExistence type="predicted"/>
<keyword evidence="1" id="KW-0472">Membrane</keyword>
<protein>
    <submittedName>
        <fullName evidence="2">Uncharacterized protein</fullName>
    </submittedName>
</protein>
<evidence type="ECO:0000313" key="2">
    <source>
        <dbReference type="EMBL" id="TYB83351.1"/>
    </source>
</evidence>
<comment type="caution">
    <text evidence="2">The sequence shown here is derived from an EMBL/GenBank/DDBJ whole genome shotgun (WGS) entry which is preliminary data.</text>
</comment>
<dbReference type="Proteomes" id="UP000322080">
    <property type="component" value="Unassembled WGS sequence"/>
</dbReference>
<sequence>MWDFSIGGAMGMMGRTLPFILLRMAVYFGIALGYILATGTGAGIGWGVGGFGDEEFRASTTMWGSFAGFGVFGAIMYWAREYILYIVKAGHIAVLVELIDGKTMPQGRGQIDHATAEVKARFPQASVLFLLDQLIRGVIRAISGLARGILTVLPVPGAQQLAAILSAFLRVAVGFIDEVILAHAIRSRSDNSWDSAREALVLYGQNWKVMLKNAAWLALIVYGLGFLVFLVMLAPAALVVYLMPGAWAAGGVVFALLFAWSVKAALLEPFAIACMMQVFFRTIEGQQPNPEWEARLEQMSGKFRKLKERALGEVEASRPDNPASRPA</sequence>
<dbReference type="AlphaFoldDB" id="A0A5D0RS53"/>
<feature type="transmembrane region" description="Helical" evidence="1">
    <location>
        <begin position="20"/>
        <end position="48"/>
    </location>
</feature>
<keyword evidence="1" id="KW-1133">Transmembrane helix</keyword>
<accession>A0A5D0RS53</accession>
<keyword evidence="3" id="KW-1185">Reference proteome</keyword>
<gene>
    <name evidence="2" type="ORF">FVF75_04020</name>
</gene>
<organism evidence="2 3">
    <name type="scientific">Maritimibacter fusiformis</name>
    <dbReference type="NCBI Taxonomy" id="2603819"/>
    <lineage>
        <taxon>Bacteria</taxon>
        <taxon>Pseudomonadati</taxon>
        <taxon>Pseudomonadota</taxon>
        <taxon>Alphaproteobacteria</taxon>
        <taxon>Rhodobacterales</taxon>
        <taxon>Roseobacteraceae</taxon>
        <taxon>Maritimibacter</taxon>
    </lineage>
</organism>